<organism evidence="1 2">
    <name type="scientific">Pelovirga terrestris</name>
    <dbReference type="NCBI Taxonomy" id="2771352"/>
    <lineage>
        <taxon>Bacteria</taxon>
        <taxon>Pseudomonadati</taxon>
        <taxon>Thermodesulfobacteriota</taxon>
        <taxon>Desulfuromonadia</taxon>
        <taxon>Geobacterales</taxon>
        <taxon>Geobacteraceae</taxon>
        <taxon>Pelovirga</taxon>
    </lineage>
</organism>
<comment type="caution">
    <text evidence="1">The sequence shown here is derived from an EMBL/GenBank/DDBJ whole genome shotgun (WGS) entry which is preliminary data.</text>
</comment>
<dbReference type="EMBL" id="JACWUN010000032">
    <property type="protein sequence ID" value="MBD1401911.1"/>
    <property type="molecule type" value="Genomic_DNA"/>
</dbReference>
<protein>
    <submittedName>
        <fullName evidence="1">SapC family protein</fullName>
    </submittedName>
</protein>
<dbReference type="AlphaFoldDB" id="A0A8J6URT9"/>
<gene>
    <name evidence="1" type="ORF">ICT70_14720</name>
</gene>
<evidence type="ECO:0000313" key="2">
    <source>
        <dbReference type="Proteomes" id="UP000632828"/>
    </source>
</evidence>
<dbReference type="Proteomes" id="UP000632828">
    <property type="component" value="Unassembled WGS sequence"/>
</dbReference>
<reference evidence="1" key="1">
    <citation type="submission" date="2020-09" db="EMBL/GenBank/DDBJ databases">
        <title>Pelobacter alkaliphilus sp. nov., a novel anaerobic arsenate-reducing bacterium from terrestrial mud volcano.</title>
        <authorList>
            <person name="Khomyakova M.A."/>
            <person name="Merkel A.Y."/>
            <person name="Slobodkin A.I."/>
        </authorList>
    </citation>
    <scope>NUCLEOTIDE SEQUENCE</scope>
    <source>
        <strain evidence="1">M08fum</strain>
    </source>
</reference>
<name>A0A8J6URT9_9BACT</name>
<dbReference type="InterPro" id="IPR010836">
    <property type="entry name" value="SapC"/>
</dbReference>
<dbReference type="Pfam" id="PF07277">
    <property type="entry name" value="SapC"/>
    <property type="match status" value="1"/>
</dbReference>
<sequence length="265" mass="29449">MPTWTAISKTDHQHTGWTRFTNYAHAQHDALAPVLAVELPHLLGSYALAFAHSNTTSNATPSYQLVAILSLQAGLNLFLDTNQQWQASYVPSHYRSYPFALQPNQQGEMTLCFDADSGLIHTPAEDQQTPLLDADQAPSKELTPIIDFLQQRHQHTQLTQTLVNQLAEHQLIQPWEIESAGADGEAKPVKGLYHINEAALKNLDPTPLSHLAHSGALGLAYGQLLSQARLHDLTRRFEQNQTGTTSPEVDIEALFGEKDDNLFRF</sequence>
<dbReference type="RefSeq" id="WP_191157977.1">
    <property type="nucleotide sequence ID" value="NZ_JACWUN010000032.1"/>
</dbReference>
<accession>A0A8J6URT9</accession>
<keyword evidence="2" id="KW-1185">Reference proteome</keyword>
<evidence type="ECO:0000313" key="1">
    <source>
        <dbReference type="EMBL" id="MBD1401911.1"/>
    </source>
</evidence>
<proteinExistence type="predicted"/>